<feature type="compositionally biased region" description="Basic and acidic residues" evidence="1">
    <location>
        <begin position="58"/>
        <end position="68"/>
    </location>
</feature>
<name>A0A0C9U0M1_SPHS4</name>
<reference evidence="2 3" key="1">
    <citation type="submission" date="2014-06" db="EMBL/GenBank/DDBJ databases">
        <title>Evolutionary Origins and Diversification of the Mycorrhizal Mutualists.</title>
        <authorList>
            <consortium name="DOE Joint Genome Institute"/>
            <consortium name="Mycorrhizal Genomics Consortium"/>
            <person name="Kohler A."/>
            <person name="Kuo A."/>
            <person name="Nagy L.G."/>
            <person name="Floudas D."/>
            <person name="Copeland A."/>
            <person name="Barry K.W."/>
            <person name="Cichocki N."/>
            <person name="Veneault-Fourrey C."/>
            <person name="LaButti K."/>
            <person name="Lindquist E.A."/>
            <person name="Lipzen A."/>
            <person name="Lundell T."/>
            <person name="Morin E."/>
            <person name="Murat C."/>
            <person name="Riley R."/>
            <person name="Ohm R."/>
            <person name="Sun H."/>
            <person name="Tunlid A."/>
            <person name="Henrissat B."/>
            <person name="Grigoriev I.V."/>
            <person name="Hibbett D.S."/>
            <person name="Martin F."/>
        </authorList>
    </citation>
    <scope>NUCLEOTIDE SEQUENCE [LARGE SCALE GENOMIC DNA]</scope>
    <source>
        <strain evidence="2 3">SS14</strain>
    </source>
</reference>
<proteinExistence type="predicted"/>
<dbReference type="HOGENOM" id="CLU_1399405_0_0_1"/>
<protein>
    <submittedName>
        <fullName evidence="2">Unplaced genomic scaffold SPHSTscaffold_1096, whole genome shotgun sequence</fullName>
    </submittedName>
</protein>
<evidence type="ECO:0000313" key="2">
    <source>
        <dbReference type="EMBL" id="KIJ22502.1"/>
    </source>
</evidence>
<dbReference type="Proteomes" id="UP000054279">
    <property type="component" value="Unassembled WGS sequence"/>
</dbReference>
<feature type="non-terminal residue" evidence="2">
    <location>
        <position position="1"/>
    </location>
</feature>
<feature type="compositionally biased region" description="Basic and acidic residues" evidence="1">
    <location>
        <begin position="40"/>
        <end position="51"/>
    </location>
</feature>
<organism evidence="2 3">
    <name type="scientific">Sphaerobolus stellatus (strain SS14)</name>
    <dbReference type="NCBI Taxonomy" id="990650"/>
    <lineage>
        <taxon>Eukaryota</taxon>
        <taxon>Fungi</taxon>
        <taxon>Dikarya</taxon>
        <taxon>Basidiomycota</taxon>
        <taxon>Agaricomycotina</taxon>
        <taxon>Agaricomycetes</taxon>
        <taxon>Phallomycetidae</taxon>
        <taxon>Geastrales</taxon>
        <taxon>Sphaerobolaceae</taxon>
        <taxon>Sphaerobolus</taxon>
    </lineage>
</organism>
<sequence>TKKLLRQNAQMIQQESGTRRARVNPRPAPGTLAPSLGTNRDARGGGEDKRVIQAGTKTRSEATHDPDVTPKAPTPHTPSQHPHASRATQAPTTAIKLSNARKRAHTMMPPNPTSVIASSLLPASSLYDSSIDDEESESQVSGHRESSGDSVPMPETIAYEYKEIKVKFTPAKGTRAEELVSSIKKRRSTLKGKMRA</sequence>
<feature type="compositionally biased region" description="Polar residues" evidence="1">
    <location>
        <begin position="77"/>
        <end position="96"/>
    </location>
</feature>
<dbReference type="EMBL" id="KN838171">
    <property type="protein sequence ID" value="KIJ22502.1"/>
    <property type="molecule type" value="Genomic_DNA"/>
</dbReference>
<accession>A0A0C9U0M1</accession>
<evidence type="ECO:0000313" key="3">
    <source>
        <dbReference type="Proteomes" id="UP000054279"/>
    </source>
</evidence>
<evidence type="ECO:0000256" key="1">
    <source>
        <dbReference type="SAM" id="MobiDB-lite"/>
    </source>
</evidence>
<feature type="region of interest" description="Disordered" evidence="1">
    <location>
        <begin position="1"/>
        <end position="111"/>
    </location>
</feature>
<feature type="region of interest" description="Disordered" evidence="1">
    <location>
        <begin position="127"/>
        <end position="154"/>
    </location>
</feature>
<feature type="compositionally biased region" description="Polar residues" evidence="1">
    <location>
        <begin position="7"/>
        <end position="16"/>
    </location>
</feature>
<gene>
    <name evidence="2" type="ORF">M422DRAFT_40047</name>
</gene>
<dbReference type="AlphaFoldDB" id="A0A0C9U0M1"/>
<keyword evidence="3" id="KW-1185">Reference proteome</keyword>